<evidence type="ECO:0000256" key="1">
    <source>
        <dbReference type="ARBA" id="ARBA00004651"/>
    </source>
</evidence>
<keyword evidence="6 9" id="KW-0472">Membrane</keyword>
<sequence length="334" mass="38653">SNARIIIIIIIIIIATTRLHLYINLVAIVILSRGKCGLSKCITRYLVAMAVADLLVIFVDVFLNKINNLYFPLNILFYTPVCSVRIVLMSATMHSSLWFTVAFTFDRFVAICCQTLKPKYCTERTATVVIVILIVFSCSVSIPCYYMFDPYFILNDTPWYCVLKPSFYTFATWIAFQRLHRVAAPVFGFALICLFNALIIRHILMASNIRRRLRGQRNDQKTIDTELEHRMKSVILLFAISGSFILLWTTFVIHSFKWQLSNFNYSETFVNNTRYIIQETGIMLQRLSSCINPCIYGLTQTKFREELKKGLMSHIQFWIEHTVLLTVKQNGKLA</sequence>
<dbReference type="PANTHER" id="PTHR46272">
    <property type="entry name" value="G_PROTEIN_RECEP_F1_2 DOMAIN-CONTAINING PROTEIN"/>
    <property type="match status" value="1"/>
</dbReference>
<evidence type="ECO:0000259" key="10">
    <source>
        <dbReference type="PROSITE" id="PS50262"/>
    </source>
</evidence>
<keyword evidence="4 9" id="KW-1133">Transmembrane helix</keyword>
<evidence type="ECO:0000256" key="3">
    <source>
        <dbReference type="ARBA" id="ARBA00022692"/>
    </source>
</evidence>
<reference evidence="12" key="3">
    <citation type="journal article" date="2014" name="Nature">
        <title>Elephant shark genome provides unique insights into gnathostome evolution.</title>
        <authorList>
            <consortium name="International Elephant Shark Genome Sequencing Consortium"/>
            <person name="Venkatesh B."/>
            <person name="Lee A.P."/>
            <person name="Ravi V."/>
            <person name="Maurya A.K."/>
            <person name="Lian M.M."/>
            <person name="Swann J.B."/>
            <person name="Ohta Y."/>
            <person name="Flajnik M.F."/>
            <person name="Sutoh Y."/>
            <person name="Kasahara M."/>
            <person name="Hoon S."/>
            <person name="Gangu V."/>
            <person name="Roy S.W."/>
            <person name="Irimia M."/>
            <person name="Korzh V."/>
            <person name="Kondrychyn I."/>
            <person name="Lim Z.W."/>
            <person name="Tay B.H."/>
            <person name="Tohari S."/>
            <person name="Kong K.W."/>
            <person name="Ho S."/>
            <person name="Lorente-Galdos B."/>
            <person name="Quilez J."/>
            <person name="Marques-Bonet T."/>
            <person name="Raney B.J."/>
            <person name="Ingham P.W."/>
            <person name="Tay A."/>
            <person name="Hillier L.W."/>
            <person name="Minx P."/>
            <person name="Boehm T."/>
            <person name="Wilson R.K."/>
            <person name="Brenner S."/>
            <person name="Warren W.C."/>
        </authorList>
    </citation>
    <scope>NUCLEOTIDE SEQUENCE [LARGE SCALE GENOMIC DNA]</scope>
</reference>
<keyword evidence="12" id="KW-1185">Reference proteome</keyword>
<dbReference type="InterPro" id="IPR052477">
    <property type="entry name" value="Orphan_GPCR1"/>
</dbReference>
<feature type="transmembrane region" description="Helical" evidence="9">
    <location>
        <begin position="126"/>
        <end position="148"/>
    </location>
</feature>
<organism evidence="11 12">
    <name type="scientific">Callorhinchus milii</name>
    <name type="common">Ghost shark</name>
    <dbReference type="NCBI Taxonomy" id="7868"/>
    <lineage>
        <taxon>Eukaryota</taxon>
        <taxon>Metazoa</taxon>
        <taxon>Chordata</taxon>
        <taxon>Craniata</taxon>
        <taxon>Vertebrata</taxon>
        <taxon>Chondrichthyes</taxon>
        <taxon>Holocephali</taxon>
        <taxon>Chimaeriformes</taxon>
        <taxon>Callorhinchidae</taxon>
        <taxon>Callorhinchus</taxon>
    </lineage>
</organism>
<dbReference type="Proteomes" id="UP000314986">
    <property type="component" value="Unassembled WGS sequence"/>
</dbReference>
<evidence type="ECO:0000256" key="8">
    <source>
        <dbReference type="ARBA" id="ARBA00023224"/>
    </source>
</evidence>
<dbReference type="PROSITE" id="PS50262">
    <property type="entry name" value="G_PROTEIN_RECEP_F1_2"/>
    <property type="match status" value="1"/>
</dbReference>
<evidence type="ECO:0000313" key="11">
    <source>
        <dbReference type="Ensembl" id="ENSCMIP00000000134.1"/>
    </source>
</evidence>
<feature type="transmembrane region" description="Helical" evidence="9">
    <location>
        <begin position="6"/>
        <end position="31"/>
    </location>
</feature>
<feature type="transmembrane region" description="Helical" evidence="9">
    <location>
        <begin position="234"/>
        <end position="256"/>
    </location>
</feature>
<dbReference type="AlphaFoldDB" id="A0A4W3GPU7"/>
<evidence type="ECO:0000256" key="6">
    <source>
        <dbReference type="ARBA" id="ARBA00023136"/>
    </source>
</evidence>
<feature type="transmembrane region" description="Helical" evidence="9">
    <location>
        <begin position="43"/>
        <end position="63"/>
    </location>
</feature>
<evidence type="ECO:0000256" key="4">
    <source>
        <dbReference type="ARBA" id="ARBA00022989"/>
    </source>
</evidence>
<comment type="subcellular location">
    <subcellularLocation>
        <location evidence="1">Cell membrane</location>
        <topology evidence="1">Multi-pass membrane protein</topology>
    </subcellularLocation>
</comment>
<keyword evidence="5" id="KW-0297">G-protein coupled receptor</keyword>
<keyword evidence="7" id="KW-0675">Receptor</keyword>
<feature type="domain" description="G-protein coupled receptors family 1 profile" evidence="10">
    <location>
        <begin position="23"/>
        <end position="296"/>
    </location>
</feature>
<feature type="transmembrane region" description="Helical" evidence="9">
    <location>
        <begin position="182"/>
        <end position="204"/>
    </location>
</feature>
<dbReference type="Pfam" id="PF00001">
    <property type="entry name" value="7tm_1"/>
    <property type="match status" value="1"/>
</dbReference>
<keyword evidence="8" id="KW-0807">Transducer</keyword>
<reference evidence="11" key="4">
    <citation type="submission" date="2025-08" db="UniProtKB">
        <authorList>
            <consortium name="Ensembl"/>
        </authorList>
    </citation>
    <scope>IDENTIFICATION</scope>
</reference>
<dbReference type="InterPro" id="IPR017452">
    <property type="entry name" value="GPCR_Rhodpsn_7TM"/>
</dbReference>
<reference evidence="11" key="5">
    <citation type="submission" date="2025-09" db="UniProtKB">
        <authorList>
            <consortium name="Ensembl"/>
        </authorList>
    </citation>
    <scope>IDENTIFICATION</scope>
</reference>
<dbReference type="GO" id="GO:0004930">
    <property type="term" value="F:G protein-coupled receptor activity"/>
    <property type="evidence" value="ECO:0007669"/>
    <property type="project" value="UniProtKB-KW"/>
</dbReference>
<keyword evidence="3 9" id="KW-0812">Transmembrane</keyword>
<reference evidence="12" key="1">
    <citation type="journal article" date="2006" name="Science">
        <title>Ancient noncoding elements conserved in the human genome.</title>
        <authorList>
            <person name="Venkatesh B."/>
            <person name="Kirkness E.F."/>
            <person name="Loh Y.H."/>
            <person name="Halpern A.L."/>
            <person name="Lee A.P."/>
            <person name="Johnson J."/>
            <person name="Dandona N."/>
            <person name="Viswanathan L.D."/>
            <person name="Tay A."/>
            <person name="Venter J.C."/>
            <person name="Strausberg R.L."/>
            <person name="Brenner S."/>
        </authorList>
    </citation>
    <scope>NUCLEOTIDE SEQUENCE [LARGE SCALE GENOMIC DNA]</scope>
</reference>
<dbReference type="Gene3D" id="1.20.1070.10">
    <property type="entry name" value="Rhodopsin 7-helix transmembrane proteins"/>
    <property type="match status" value="1"/>
</dbReference>
<evidence type="ECO:0000256" key="5">
    <source>
        <dbReference type="ARBA" id="ARBA00023040"/>
    </source>
</evidence>
<protein>
    <recommendedName>
        <fullName evidence="10">G-protein coupled receptors family 1 profile domain-containing protein</fullName>
    </recommendedName>
</protein>
<proteinExistence type="predicted"/>
<dbReference type="PRINTS" id="PR00237">
    <property type="entry name" value="GPCRRHODOPSN"/>
</dbReference>
<dbReference type="PANTHER" id="PTHR46272:SF6">
    <property type="entry name" value="G-PROTEIN COUPLED RECEPTOR 139-RELATED"/>
    <property type="match status" value="1"/>
</dbReference>
<dbReference type="Ensembl" id="ENSCMIT00000000159.1">
    <property type="protein sequence ID" value="ENSCMIP00000000134.1"/>
    <property type="gene ID" value="ENSCMIG00000000111.1"/>
</dbReference>
<dbReference type="GO" id="GO:0005886">
    <property type="term" value="C:plasma membrane"/>
    <property type="evidence" value="ECO:0007669"/>
    <property type="project" value="UniProtKB-SubCell"/>
</dbReference>
<evidence type="ECO:0000256" key="2">
    <source>
        <dbReference type="ARBA" id="ARBA00022475"/>
    </source>
</evidence>
<dbReference type="GeneTree" id="ENSGT00970000196759"/>
<reference evidence="12" key="2">
    <citation type="journal article" date="2007" name="PLoS Biol.">
        <title>Survey sequencing and comparative analysis of the elephant shark (Callorhinchus milii) genome.</title>
        <authorList>
            <person name="Venkatesh B."/>
            <person name="Kirkness E.F."/>
            <person name="Loh Y.H."/>
            <person name="Halpern A.L."/>
            <person name="Lee A.P."/>
            <person name="Johnson J."/>
            <person name="Dandona N."/>
            <person name="Viswanathan L.D."/>
            <person name="Tay A."/>
            <person name="Venter J.C."/>
            <person name="Strausberg R.L."/>
            <person name="Brenner S."/>
        </authorList>
    </citation>
    <scope>NUCLEOTIDE SEQUENCE [LARGE SCALE GENOMIC DNA]</scope>
</reference>
<name>A0A4W3GPU7_CALMI</name>
<dbReference type="InterPro" id="IPR000276">
    <property type="entry name" value="GPCR_Rhodpsn"/>
</dbReference>
<evidence type="ECO:0000256" key="9">
    <source>
        <dbReference type="SAM" id="Phobius"/>
    </source>
</evidence>
<keyword evidence="2" id="KW-1003">Cell membrane</keyword>
<dbReference type="SUPFAM" id="SSF81321">
    <property type="entry name" value="Family A G protein-coupled receptor-like"/>
    <property type="match status" value="1"/>
</dbReference>
<evidence type="ECO:0000313" key="12">
    <source>
        <dbReference type="Proteomes" id="UP000314986"/>
    </source>
</evidence>
<dbReference type="InParanoid" id="A0A4W3GPU7"/>
<evidence type="ECO:0000256" key="7">
    <source>
        <dbReference type="ARBA" id="ARBA00023170"/>
    </source>
</evidence>
<accession>A0A4W3GPU7</accession>